<dbReference type="GO" id="GO:0005886">
    <property type="term" value="C:plasma membrane"/>
    <property type="evidence" value="ECO:0007669"/>
    <property type="project" value="UniProtKB-SubCell"/>
</dbReference>
<dbReference type="PANTHER" id="PTHR30572:SF4">
    <property type="entry name" value="ABC TRANSPORTER PERMEASE YTRF"/>
    <property type="match status" value="1"/>
</dbReference>
<proteinExistence type="inferred from homology"/>
<dbReference type="eggNOG" id="COG0577">
    <property type="taxonomic scope" value="Bacteria"/>
</dbReference>
<dbReference type="PATRIC" id="fig|1216932.3.peg.3271"/>
<dbReference type="KEGG" id="clt:CM240_3297"/>
<feature type="transmembrane region" description="Helical" evidence="7">
    <location>
        <begin position="342"/>
        <end position="365"/>
    </location>
</feature>
<dbReference type="EMBL" id="HG917869">
    <property type="protein sequence ID" value="CDM70414.1"/>
    <property type="molecule type" value="Genomic_DNA"/>
</dbReference>
<keyword evidence="11" id="KW-1185">Reference proteome</keyword>
<evidence type="ECO:0000256" key="4">
    <source>
        <dbReference type="ARBA" id="ARBA00022989"/>
    </source>
</evidence>
<evidence type="ECO:0000313" key="10">
    <source>
        <dbReference type="EMBL" id="CDM70414.1"/>
    </source>
</evidence>
<dbReference type="RefSeq" id="WP_044040587.1">
    <property type="nucleotide sequence ID" value="NZ_HG917869.1"/>
</dbReference>
<evidence type="ECO:0000256" key="1">
    <source>
        <dbReference type="ARBA" id="ARBA00004651"/>
    </source>
</evidence>
<sequence>MKVFLKFVLKSMTEKKGKFLLLLLAVFLSTALFVGSYGMTGLITDIVTKEVTETFEGRDIVITEKNGESFFSIDKLKENGIKDINPSITVSGSYSYKDDMSSVSIEGRKNVNINKNQFIKGEKSLDNFDGEKCIISKRISEKLKIGENDKLEISVNGEKIGFIVYAVYSNEGTLSQDQENNFTIIVPYEFISEKFDLKNKYNNVFATGTEETLKDSIKVFNSVNKDFKAEKAFDENIIDSMLSQIITIFYVMLSIVVLVSVVIISSSFKLIVTERMPTIGTFLSQGATKKKIISILFLESFTYGLFGGILGFFGGYGILYLVSYATSPFAAEGIINTPNFRLSYIVVALAFGIGLSVISSLLPVLKVRKLPIKDVILGALNNTFKVGWTKAIIGTILLLIGRVLQFKESINISMAGDLIILLGSAFIIPKIIDLISIAVHKIIRDKTSIIAIAFNNVRTSKELLNSITLIIISILSVIIITSVSSSLKDVVSGAYDDMKSDISISFSRTPILDSKDKIINEVLNRDDIDKNSIQSVNFTYSEVDKEMIPIIGIDEDKYLNYDKYLSWDSNEGKESYKALKEAKKPSVIITKSVSESLNLDKGDTIKLKIDDKSCEVKIVSVIDGKLYWNGYFMMMKNSDLIDLFNPYMSTEIIANTKGDANKVKDAIKKPLRDYLAEVSTSEELKQENIENNENLMTVLGFFSGITVMIAAFGVLNNMNICYLNSKKNLALLHSLGLSKRQKNRLLLYQGLLTILWSMVFMIPLAHVTINLVTNVIKLIGFDMTVALDLTIISNLTLGLVILIVLSILPSIFKGRKFSIINEMKYE</sequence>
<comment type="similarity">
    <text evidence="6">Belongs to the ABC-4 integral membrane protein family.</text>
</comment>
<feature type="transmembrane region" description="Helical" evidence="7">
    <location>
        <begin position="418"/>
        <end position="443"/>
    </location>
</feature>
<feature type="domain" description="ABC3 transporter permease C-terminal" evidence="8">
    <location>
        <begin position="701"/>
        <end position="811"/>
    </location>
</feature>
<keyword evidence="5 7" id="KW-0472">Membrane</keyword>
<feature type="transmembrane region" description="Helical" evidence="7">
    <location>
        <begin position="695"/>
        <end position="724"/>
    </location>
</feature>
<dbReference type="PANTHER" id="PTHR30572">
    <property type="entry name" value="MEMBRANE COMPONENT OF TRANSPORTER-RELATED"/>
    <property type="match status" value="1"/>
</dbReference>
<evidence type="ECO:0000256" key="5">
    <source>
        <dbReference type="ARBA" id="ARBA00023136"/>
    </source>
</evidence>
<dbReference type="GO" id="GO:0022857">
    <property type="term" value="F:transmembrane transporter activity"/>
    <property type="evidence" value="ECO:0007669"/>
    <property type="project" value="TreeGrafter"/>
</dbReference>
<reference evidence="10 11" key="1">
    <citation type="submission" date="2013-11" db="EMBL/GenBank/DDBJ databases">
        <title>Complete genome sequence of Clostridum sp. M2/40.</title>
        <authorList>
            <person name="Wibberg D."/>
            <person name="Puehler A."/>
            <person name="Schlueter A."/>
        </authorList>
    </citation>
    <scope>NUCLEOTIDE SEQUENCE [LARGE SCALE GENOMIC DNA]</scope>
    <source>
        <strain evidence="11">M2/40</strain>
    </source>
</reference>
<dbReference type="InterPro" id="IPR003838">
    <property type="entry name" value="ABC3_permease_C"/>
</dbReference>
<feature type="domain" description="ABC3 transporter permease C-terminal" evidence="8">
    <location>
        <begin position="251"/>
        <end position="371"/>
    </location>
</feature>
<dbReference type="HOGENOM" id="CLU_017916_0_0_9"/>
<feature type="domain" description="MacB-like periplasmic core" evidence="9">
    <location>
        <begin position="468"/>
        <end position="634"/>
    </location>
</feature>
<protein>
    <recommendedName>
        <fullName evidence="12">ABC transporter permease</fullName>
    </recommendedName>
</protein>
<feature type="transmembrane region" description="Helical" evidence="7">
    <location>
        <begin position="248"/>
        <end position="272"/>
    </location>
</feature>
<dbReference type="STRING" id="1216932.CM240_3297"/>
<feature type="transmembrane region" description="Helical" evidence="7">
    <location>
        <begin position="789"/>
        <end position="808"/>
    </location>
</feature>
<dbReference type="OrthoDB" id="1711021at2"/>
<feature type="transmembrane region" description="Helical" evidence="7">
    <location>
        <begin position="293"/>
        <end position="322"/>
    </location>
</feature>
<accession>W6S3E7</accession>
<gene>
    <name evidence="10" type="ORF">CM240_3297</name>
</gene>
<dbReference type="Proteomes" id="UP000019426">
    <property type="component" value="Chromosome M2/40_rep2"/>
</dbReference>
<evidence type="ECO:0000256" key="7">
    <source>
        <dbReference type="SAM" id="Phobius"/>
    </source>
</evidence>
<organism evidence="10 11">
    <name type="scientific">Clostridium bornimense</name>
    <dbReference type="NCBI Taxonomy" id="1216932"/>
    <lineage>
        <taxon>Bacteria</taxon>
        <taxon>Bacillati</taxon>
        <taxon>Bacillota</taxon>
        <taxon>Clostridia</taxon>
        <taxon>Eubacteriales</taxon>
        <taxon>Clostridiaceae</taxon>
        <taxon>Clostridium</taxon>
    </lineage>
</organism>
<dbReference type="Pfam" id="PF02687">
    <property type="entry name" value="FtsX"/>
    <property type="match status" value="2"/>
</dbReference>
<keyword evidence="2" id="KW-1003">Cell membrane</keyword>
<name>W6S3E7_9CLOT</name>
<keyword evidence="4 7" id="KW-1133">Transmembrane helix</keyword>
<keyword evidence="3 7" id="KW-0812">Transmembrane</keyword>
<comment type="subcellular location">
    <subcellularLocation>
        <location evidence="1">Cell membrane</location>
        <topology evidence="1">Multi-pass membrane protein</topology>
    </subcellularLocation>
</comment>
<evidence type="ECO:0008006" key="12">
    <source>
        <dbReference type="Google" id="ProtNLM"/>
    </source>
</evidence>
<evidence type="ECO:0000259" key="9">
    <source>
        <dbReference type="Pfam" id="PF12704"/>
    </source>
</evidence>
<feature type="transmembrane region" description="Helical" evidence="7">
    <location>
        <begin position="745"/>
        <end position="769"/>
    </location>
</feature>
<dbReference type="Pfam" id="PF12704">
    <property type="entry name" value="MacB_PCD"/>
    <property type="match status" value="1"/>
</dbReference>
<evidence type="ECO:0000313" key="11">
    <source>
        <dbReference type="Proteomes" id="UP000019426"/>
    </source>
</evidence>
<dbReference type="InterPro" id="IPR050250">
    <property type="entry name" value="Macrolide_Exporter_MacB"/>
</dbReference>
<evidence type="ECO:0000256" key="3">
    <source>
        <dbReference type="ARBA" id="ARBA00022692"/>
    </source>
</evidence>
<evidence type="ECO:0000256" key="2">
    <source>
        <dbReference type="ARBA" id="ARBA00022475"/>
    </source>
</evidence>
<feature type="transmembrane region" description="Helical" evidence="7">
    <location>
        <begin position="463"/>
        <end position="483"/>
    </location>
</feature>
<dbReference type="AlphaFoldDB" id="W6S3E7"/>
<feature type="transmembrane region" description="Helical" evidence="7">
    <location>
        <begin position="386"/>
        <end position="406"/>
    </location>
</feature>
<dbReference type="InterPro" id="IPR025857">
    <property type="entry name" value="MacB_PCD"/>
</dbReference>
<evidence type="ECO:0000259" key="8">
    <source>
        <dbReference type="Pfam" id="PF02687"/>
    </source>
</evidence>
<evidence type="ECO:0000256" key="6">
    <source>
        <dbReference type="ARBA" id="ARBA00038076"/>
    </source>
</evidence>